<dbReference type="AlphaFoldDB" id="A0AAD7EER7"/>
<accession>A0AAD7EER7</accession>
<evidence type="ECO:0000313" key="2">
    <source>
        <dbReference type="EMBL" id="KAJ7318707.1"/>
    </source>
</evidence>
<comment type="caution">
    <text evidence="2">The sequence shown here is derived from an EMBL/GenBank/DDBJ whole genome shotgun (WGS) entry which is preliminary data.</text>
</comment>
<feature type="compositionally biased region" description="Polar residues" evidence="1">
    <location>
        <begin position="103"/>
        <end position="113"/>
    </location>
</feature>
<feature type="compositionally biased region" description="Low complexity" evidence="1">
    <location>
        <begin position="37"/>
        <end position="58"/>
    </location>
</feature>
<protein>
    <submittedName>
        <fullName evidence="2">Uncharacterized protein</fullName>
    </submittedName>
</protein>
<keyword evidence="3" id="KW-1185">Reference proteome</keyword>
<evidence type="ECO:0000256" key="1">
    <source>
        <dbReference type="SAM" id="MobiDB-lite"/>
    </source>
</evidence>
<reference evidence="2" key="1">
    <citation type="submission" date="2023-03" db="EMBL/GenBank/DDBJ databases">
        <title>Massive genome expansion in bonnet fungi (Mycena s.s.) driven by repeated elements and novel gene families across ecological guilds.</title>
        <authorList>
            <consortium name="Lawrence Berkeley National Laboratory"/>
            <person name="Harder C.B."/>
            <person name="Miyauchi S."/>
            <person name="Viragh M."/>
            <person name="Kuo A."/>
            <person name="Thoen E."/>
            <person name="Andreopoulos B."/>
            <person name="Lu D."/>
            <person name="Skrede I."/>
            <person name="Drula E."/>
            <person name="Henrissat B."/>
            <person name="Morin E."/>
            <person name="Kohler A."/>
            <person name="Barry K."/>
            <person name="LaButti K."/>
            <person name="Morin E."/>
            <person name="Salamov A."/>
            <person name="Lipzen A."/>
            <person name="Mereny Z."/>
            <person name="Hegedus B."/>
            <person name="Baldrian P."/>
            <person name="Stursova M."/>
            <person name="Weitz H."/>
            <person name="Taylor A."/>
            <person name="Grigoriev I.V."/>
            <person name="Nagy L.G."/>
            <person name="Martin F."/>
            <person name="Kauserud H."/>
        </authorList>
    </citation>
    <scope>NUCLEOTIDE SEQUENCE</scope>
    <source>
        <strain evidence="2">CBHHK002</strain>
    </source>
</reference>
<feature type="compositionally biased region" description="Basic residues" evidence="1">
    <location>
        <begin position="9"/>
        <end position="18"/>
    </location>
</feature>
<gene>
    <name evidence="2" type="ORF">DFH08DRAFT_819612</name>
</gene>
<evidence type="ECO:0000313" key="3">
    <source>
        <dbReference type="Proteomes" id="UP001218218"/>
    </source>
</evidence>
<feature type="region of interest" description="Disordered" evidence="1">
    <location>
        <begin position="1"/>
        <end position="121"/>
    </location>
</feature>
<name>A0AAD7EER7_9AGAR</name>
<feature type="region of interest" description="Disordered" evidence="1">
    <location>
        <begin position="167"/>
        <end position="192"/>
    </location>
</feature>
<proteinExistence type="predicted"/>
<feature type="compositionally biased region" description="Low complexity" evidence="1">
    <location>
        <begin position="172"/>
        <end position="188"/>
    </location>
</feature>
<organism evidence="2 3">
    <name type="scientific">Mycena albidolilacea</name>
    <dbReference type="NCBI Taxonomy" id="1033008"/>
    <lineage>
        <taxon>Eukaryota</taxon>
        <taxon>Fungi</taxon>
        <taxon>Dikarya</taxon>
        <taxon>Basidiomycota</taxon>
        <taxon>Agaricomycotina</taxon>
        <taxon>Agaricomycetes</taxon>
        <taxon>Agaricomycetidae</taxon>
        <taxon>Agaricales</taxon>
        <taxon>Marasmiineae</taxon>
        <taxon>Mycenaceae</taxon>
        <taxon>Mycena</taxon>
    </lineage>
</organism>
<dbReference type="EMBL" id="JARIHO010000056">
    <property type="protein sequence ID" value="KAJ7318707.1"/>
    <property type="molecule type" value="Genomic_DNA"/>
</dbReference>
<dbReference type="Proteomes" id="UP001218218">
    <property type="component" value="Unassembled WGS sequence"/>
</dbReference>
<sequence length="291" mass="31764">MDEDLPNKHGGRRNGSGRKTKEWHAEQAALKAQEAHSSQAQVQAAVSQPVQPVPTTSQPQPPQPPARIAPFLQPRQNTRGIPLQDPSRQSSHPSHGLQVPSDHPNTSSGNNIPVHQAFAPHGSDHLSETALRNLIDQLHFLDINGPNAGVASGEDLIEDELPGLSAMEEQPNGEADAATAAEETGNAEPGPTSVLRTYLQNVKSRISDEICTYGQPLCYKNGQLWDFPKHALFALRDALVDPEGFKPDALYYLDVFIWLPHLLCPDIIFKCECGYRLGLNGMNSMTNKSLL</sequence>